<evidence type="ECO:0000313" key="1">
    <source>
        <dbReference type="EMBL" id="MCQ4839003.1"/>
    </source>
</evidence>
<organism evidence="1 2">
    <name type="scientific">Neglectibacter timonensis</name>
    <dbReference type="NCBI Taxonomy" id="1776382"/>
    <lineage>
        <taxon>Bacteria</taxon>
        <taxon>Bacillati</taxon>
        <taxon>Bacillota</taxon>
        <taxon>Clostridia</taxon>
        <taxon>Eubacteriales</taxon>
        <taxon>Oscillospiraceae</taxon>
        <taxon>Neglectibacter</taxon>
    </lineage>
</organism>
<dbReference type="InterPro" id="IPR002347">
    <property type="entry name" value="SDR_fam"/>
</dbReference>
<name>A0ABT1RWE7_9FIRM</name>
<dbReference type="Gene3D" id="3.40.50.720">
    <property type="entry name" value="NAD(P)-binding Rossmann-like Domain"/>
    <property type="match status" value="1"/>
</dbReference>
<evidence type="ECO:0000313" key="2">
    <source>
        <dbReference type="Proteomes" id="UP001524473"/>
    </source>
</evidence>
<keyword evidence="2" id="KW-1185">Reference proteome</keyword>
<dbReference type="Pfam" id="PF00106">
    <property type="entry name" value="adh_short"/>
    <property type="match status" value="1"/>
</dbReference>
<dbReference type="InterPro" id="IPR036291">
    <property type="entry name" value="NAD(P)-bd_dom_sf"/>
</dbReference>
<comment type="caution">
    <text evidence="1">The sequence shown here is derived from an EMBL/GenBank/DDBJ whole genome shotgun (WGS) entry which is preliminary data.</text>
</comment>
<proteinExistence type="predicted"/>
<dbReference type="SUPFAM" id="SSF51735">
    <property type="entry name" value="NAD(P)-binding Rossmann-fold domains"/>
    <property type="match status" value="1"/>
</dbReference>
<reference evidence="1 2" key="1">
    <citation type="submission" date="2022-06" db="EMBL/GenBank/DDBJ databases">
        <title>Isolation of gut microbiota from human fecal samples.</title>
        <authorList>
            <person name="Pamer E.G."/>
            <person name="Barat B."/>
            <person name="Waligurski E."/>
            <person name="Medina S."/>
            <person name="Paddock L."/>
            <person name="Mostad J."/>
        </authorList>
    </citation>
    <scope>NUCLEOTIDE SEQUENCE [LARGE SCALE GENOMIC DNA]</scope>
    <source>
        <strain evidence="1 2">DFI.9.73</strain>
    </source>
</reference>
<accession>A0ABT1RWE7</accession>
<dbReference type="PANTHER" id="PTHR45458">
    <property type="entry name" value="SHORT-CHAIN DEHYDROGENASE/REDUCTASE SDR"/>
    <property type="match status" value="1"/>
</dbReference>
<protein>
    <submittedName>
        <fullName evidence="1">SDR family NAD(P)-dependent oxidoreductase</fullName>
    </submittedName>
</protein>
<dbReference type="EMBL" id="JANFZH010000005">
    <property type="protein sequence ID" value="MCQ4839003.1"/>
    <property type="molecule type" value="Genomic_DNA"/>
</dbReference>
<dbReference type="GeneID" id="90531738"/>
<gene>
    <name evidence="1" type="ORF">NE695_03620</name>
</gene>
<dbReference type="InterPro" id="IPR052184">
    <property type="entry name" value="SDR_enzymes"/>
</dbReference>
<sequence>MNKVVMIAGAGDAVGIRLVKDFLKKEYTVAAALLEGQDAQLPEEVYSVVINPLCQQSATDAAKAVEDKFGAVDLLVVNMDNCTERDEKTILDEPDYDAMKLAYEYNSLGPLRTIEAFLPLLEKGGGKRICAVTSVDSSNNMTRDMRDFPGHVSKAPLNMAMNQLFNGLRPEGYTFRMYGKDPTAGPDKAGEFAVEYFTRNRSNEPESYKHSDENRLVLRDWMGIEIPW</sequence>
<dbReference type="Proteomes" id="UP001524473">
    <property type="component" value="Unassembled WGS sequence"/>
</dbReference>
<dbReference type="RefSeq" id="WP_066862018.1">
    <property type="nucleotide sequence ID" value="NZ_CABKVV010000012.1"/>
</dbReference>
<dbReference type="PANTHER" id="PTHR45458:SF1">
    <property type="entry name" value="SHORT CHAIN DEHYDROGENASE"/>
    <property type="match status" value="1"/>
</dbReference>